<dbReference type="Proteomes" id="UP001163046">
    <property type="component" value="Unassembled WGS sequence"/>
</dbReference>
<proteinExistence type="predicted"/>
<dbReference type="Pfam" id="PF07679">
    <property type="entry name" value="I-set"/>
    <property type="match status" value="1"/>
</dbReference>
<keyword evidence="3" id="KW-0472">Membrane</keyword>
<dbReference type="InterPro" id="IPR050958">
    <property type="entry name" value="Cell_Adh-Cytoskel_Orgn"/>
</dbReference>
<dbReference type="OrthoDB" id="5984362at2759"/>
<sequence length="197" mass="22247">MAWCWKACEIQHPQSSNDTLGPLKLKSVSVRDGGKYTCLLEVLLQRSKDYNVSDDTMIHIAPWLPKPKADVEKKAFKGSNVSFECAARGFPLEVEWKVKRKDKDTIQSCINGSSGHYKIHRDSVNDPYNFTISDVQYTDRGFYYCCLPSNCSDNVEDNCQRFILLTEPEDPTGGTMALTSHGIFTVLVMFVVSFLCL</sequence>
<dbReference type="PROSITE" id="PS50835">
    <property type="entry name" value="IG_LIKE"/>
    <property type="match status" value="1"/>
</dbReference>
<name>A0A9X0D866_9CNID</name>
<evidence type="ECO:0000259" key="4">
    <source>
        <dbReference type="PROSITE" id="PS50835"/>
    </source>
</evidence>
<protein>
    <recommendedName>
        <fullName evidence="4">Ig-like domain-containing protein</fullName>
    </recommendedName>
</protein>
<evidence type="ECO:0000256" key="2">
    <source>
        <dbReference type="ARBA" id="ARBA00023157"/>
    </source>
</evidence>
<reference evidence="5" key="1">
    <citation type="submission" date="2023-01" db="EMBL/GenBank/DDBJ databases">
        <title>Genome assembly of the deep-sea coral Lophelia pertusa.</title>
        <authorList>
            <person name="Herrera S."/>
            <person name="Cordes E."/>
        </authorList>
    </citation>
    <scope>NUCLEOTIDE SEQUENCE</scope>
    <source>
        <strain evidence="5">USNM1676648</strain>
        <tissue evidence="5">Polyp</tissue>
    </source>
</reference>
<evidence type="ECO:0000256" key="1">
    <source>
        <dbReference type="ARBA" id="ARBA00022729"/>
    </source>
</evidence>
<dbReference type="InterPro" id="IPR036179">
    <property type="entry name" value="Ig-like_dom_sf"/>
</dbReference>
<dbReference type="InterPro" id="IPR013783">
    <property type="entry name" value="Ig-like_fold"/>
</dbReference>
<dbReference type="GO" id="GO:0005886">
    <property type="term" value="C:plasma membrane"/>
    <property type="evidence" value="ECO:0007669"/>
    <property type="project" value="TreeGrafter"/>
</dbReference>
<dbReference type="EMBL" id="MU825468">
    <property type="protein sequence ID" value="KAJ7388454.1"/>
    <property type="molecule type" value="Genomic_DNA"/>
</dbReference>
<accession>A0A9X0D866</accession>
<feature type="domain" description="Ig-like" evidence="4">
    <location>
        <begin position="67"/>
        <end position="145"/>
    </location>
</feature>
<keyword evidence="1" id="KW-0732">Signal</keyword>
<dbReference type="GO" id="GO:0007156">
    <property type="term" value="P:homophilic cell adhesion via plasma membrane adhesion molecules"/>
    <property type="evidence" value="ECO:0007669"/>
    <property type="project" value="TreeGrafter"/>
</dbReference>
<evidence type="ECO:0000313" key="6">
    <source>
        <dbReference type="Proteomes" id="UP001163046"/>
    </source>
</evidence>
<evidence type="ECO:0000256" key="3">
    <source>
        <dbReference type="SAM" id="Phobius"/>
    </source>
</evidence>
<dbReference type="PANTHER" id="PTHR45080">
    <property type="entry name" value="CONTACTIN 5"/>
    <property type="match status" value="1"/>
</dbReference>
<gene>
    <name evidence="5" type="ORF">OS493_037522</name>
</gene>
<organism evidence="5 6">
    <name type="scientific">Desmophyllum pertusum</name>
    <dbReference type="NCBI Taxonomy" id="174260"/>
    <lineage>
        <taxon>Eukaryota</taxon>
        <taxon>Metazoa</taxon>
        <taxon>Cnidaria</taxon>
        <taxon>Anthozoa</taxon>
        <taxon>Hexacorallia</taxon>
        <taxon>Scleractinia</taxon>
        <taxon>Caryophylliina</taxon>
        <taxon>Caryophylliidae</taxon>
        <taxon>Desmophyllum</taxon>
    </lineage>
</organism>
<keyword evidence="3" id="KW-1133">Transmembrane helix</keyword>
<dbReference type="AlphaFoldDB" id="A0A9X0D866"/>
<dbReference type="SUPFAM" id="SSF48726">
    <property type="entry name" value="Immunoglobulin"/>
    <property type="match status" value="1"/>
</dbReference>
<dbReference type="InterPro" id="IPR013098">
    <property type="entry name" value="Ig_I-set"/>
</dbReference>
<keyword evidence="3" id="KW-0812">Transmembrane</keyword>
<dbReference type="CDD" id="cd00096">
    <property type="entry name" value="Ig"/>
    <property type="match status" value="1"/>
</dbReference>
<dbReference type="InterPro" id="IPR007110">
    <property type="entry name" value="Ig-like_dom"/>
</dbReference>
<keyword evidence="2" id="KW-1015">Disulfide bond</keyword>
<comment type="caution">
    <text evidence="5">The sequence shown here is derived from an EMBL/GenBank/DDBJ whole genome shotgun (WGS) entry which is preliminary data.</text>
</comment>
<evidence type="ECO:0000313" key="5">
    <source>
        <dbReference type="EMBL" id="KAJ7388454.1"/>
    </source>
</evidence>
<keyword evidence="6" id="KW-1185">Reference proteome</keyword>
<feature type="transmembrane region" description="Helical" evidence="3">
    <location>
        <begin position="176"/>
        <end position="196"/>
    </location>
</feature>
<dbReference type="Gene3D" id="2.60.40.10">
    <property type="entry name" value="Immunoglobulins"/>
    <property type="match status" value="1"/>
</dbReference>
<dbReference type="PANTHER" id="PTHR45080:SF8">
    <property type="entry name" value="IG-LIKE DOMAIN-CONTAINING PROTEIN"/>
    <property type="match status" value="1"/>
</dbReference>